<dbReference type="RefSeq" id="WP_110502622.1">
    <property type="nucleotide sequence ID" value="NZ_QJVD01000029.1"/>
</dbReference>
<keyword evidence="7" id="KW-1185">Reference proteome</keyword>
<dbReference type="Gene3D" id="3.30.300.30">
    <property type="match status" value="3"/>
</dbReference>
<name>A0A2V5LTM4_9MICC</name>
<dbReference type="FunFam" id="1.10.1200.10:FF:000016">
    <property type="entry name" value="Non-ribosomal peptide synthase"/>
    <property type="match status" value="1"/>
</dbReference>
<dbReference type="Pfam" id="PF00501">
    <property type="entry name" value="AMP-binding"/>
    <property type="match status" value="3"/>
</dbReference>
<dbReference type="Proteomes" id="UP000247832">
    <property type="component" value="Unassembled WGS sequence"/>
</dbReference>
<evidence type="ECO:0000313" key="7">
    <source>
        <dbReference type="Proteomes" id="UP000247832"/>
    </source>
</evidence>
<dbReference type="GO" id="GO:0072330">
    <property type="term" value="P:monocarboxylic acid biosynthetic process"/>
    <property type="evidence" value="ECO:0007669"/>
    <property type="project" value="UniProtKB-ARBA"/>
</dbReference>
<proteinExistence type="predicted"/>
<dbReference type="InterPro" id="IPR036736">
    <property type="entry name" value="ACP-like_sf"/>
</dbReference>
<feature type="region of interest" description="Disordered" evidence="4">
    <location>
        <begin position="2351"/>
        <end position="2376"/>
    </location>
</feature>
<dbReference type="InterPro" id="IPR045851">
    <property type="entry name" value="AMP-bd_C_sf"/>
</dbReference>
<accession>A0A2V5LTM4</accession>
<evidence type="ECO:0000259" key="5">
    <source>
        <dbReference type="PROSITE" id="PS50075"/>
    </source>
</evidence>
<comment type="cofactor">
    <cofactor evidence="1">
        <name>pantetheine 4'-phosphate</name>
        <dbReference type="ChEBI" id="CHEBI:47942"/>
    </cofactor>
</comment>
<protein>
    <submittedName>
        <fullName evidence="6">Non-ribosomal peptide synthetase</fullName>
    </submittedName>
</protein>
<dbReference type="Gene3D" id="3.40.50.12780">
    <property type="entry name" value="N-terminal domain of ligase-like"/>
    <property type="match status" value="1"/>
</dbReference>
<feature type="domain" description="Carrier" evidence="5">
    <location>
        <begin position="3165"/>
        <end position="3240"/>
    </location>
</feature>
<dbReference type="EMBL" id="QJVD01000029">
    <property type="protein sequence ID" value="PYI65156.1"/>
    <property type="molecule type" value="Genomic_DNA"/>
</dbReference>
<dbReference type="Gene3D" id="2.30.38.10">
    <property type="entry name" value="Luciferase, Domain 3"/>
    <property type="match status" value="2"/>
</dbReference>
<dbReference type="SMART" id="SM00824">
    <property type="entry name" value="PKS_TE"/>
    <property type="match status" value="1"/>
</dbReference>
<evidence type="ECO:0000256" key="1">
    <source>
        <dbReference type="ARBA" id="ARBA00001957"/>
    </source>
</evidence>
<dbReference type="SUPFAM" id="SSF47336">
    <property type="entry name" value="ACP-like"/>
    <property type="match status" value="3"/>
</dbReference>
<gene>
    <name evidence="6" type="ORF">CVV68_19255</name>
</gene>
<dbReference type="PANTHER" id="PTHR45527:SF1">
    <property type="entry name" value="FATTY ACID SYNTHASE"/>
    <property type="match status" value="1"/>
</dbReference>
<dbReference type="InterPro" id="IPR006162">
    <property type="entry name" value="Ppantetheine_attach_site"/>
</dbReference>
<dbReference type="FunFam" id="3.30.300.30:FF:000010">
    <property type="entry name" value="Enterobactin synthetase component F"/>
    <property type="match status" value="1"/>
</dbReference>
<evidence type="ECO:0000256" key="3">
    <source>
        <dbReference type="ARBA" id="ARBA00022553"/>
    </source>
</evidence>
<dbReference type="SUPFAM" id="SSF53474">
    <property type="entry name" value="alpha/beta-Hydrolases"/>
    <property type="match status" value="1"/>
</dbReference>
<comment type="caution">
    <text evidence="6">The sequence shown here is derived from an EMBL/GenBank/DDBJ whole genome shotgun (WGS) entry which is preliminary data.</text>
</comment>
<dbReference type="InterPro" id="IPR010071">
    <property type="entry name" value="AA_adenyl_dom"/>
</dbReference>
<dbReference type="CDD" id="cd05930">
    <property type="entry name" value="A_NRPS"/>
    <property type="match status" value="3"/>
</dbReference>
<dbReference type="GO" id="GO:0009366">
    <property type="term" value="C:enterobactin synthetase complex"/>
    <property type="evidence" value="ECO:0007669"/>
    <property type="project" value="TreeGrafter"/>
</dbReference>
<sequence length="3512" mass="373368">MSQHAYSMSSFHTGARRDLTMAQRGIWYAQNLEPENPMYQIAQFVDIHGDLDAGLMCLAVRTAIAETDALNVRFAEDDHGPHQLISPSRVQLHVTDLRSWEGRTGAAAGHARTLMDDDLAEARNVATDPLLHVELFRVGDHRYFFYQRVHHLMLDGYSAVLVLKRVAAIYNELLANGSDEPAGAAEGASKVFPSLDSLLLDEAGYVESRHAEADKEFWQDALADAGPAPGLAERPTRNAIGLVRLSAALPRDIVVGLAAGSASAPALILAAAAIYLHKMTGERHVSLALPVTARRGAVAKSVPSMLSNIVPVRFEVSPEETLQGTIVNAGGSLRNALIHQRFRHGGLNARPGYIGPSINILPIVDGINFGPSNATMNILSTGPIDDLSIVIHGLQPGQGSAVDSAENVTIQFEANSQLYSRDAVRDHLQRFTRLLGKITAAPGTIVAALTVTTPEEERELLALGGAESMSLPAHTVAEEFEVHAASTPAARALVAADGELSFAELDQRSNQLAHYLRRRGAQAGESVAVRLGRSTLLAVAIVAILKSGAAYVPIDPDYPEGRVQAMLEDAAPLLLLTSSEFTDPQSKHHLASPVPEVVLDDTAVEATLSGLPPRRPETIAAGQHDLAYIIFTSGSTGRPKAVGVEHRALLNLYFSHREDIFRPAEARLGRTLRVAHTAGLSFDASWDPILWLMAGHELHLVDDLTRRDPQALAKYLAQQRIDSIETTPSFAKALLAEGLFDGGTHPSVVALGGEAVDPTLWGVLAQIDGVTAYNFYGPTETTVDSMTAIMEPGIAPHLGSSVANSRHYILDSGLNPVPGNAIGELYVAGHNVARGYLDQPELSSERFIADPFASDGSRMYRTGDVVRRLANSGVEFLGRIDQQVKIRGFRIELSEIEEVLRGTPGVNHAAVVVSKNRAGYDQLLGYITSEDEVDTAAIRAAIRHSLPDYMVPSAIVRIPRIPLTPNGKLDTKALPEPDTGSTSAAPHNDAERTVSEAFLEVLGLDEVGRDDDFFELGGHSLLATRLVAVLRGKLGSAPTLRTVFEFPTVAGIAQTLDAPVPGSRPLGRQERPSPLPLSHAQRRLWFLNRFEPASGAYNIPIVLRLSGQLDVAALERAVNDVVARHESLHTVFALTDGEPEQRILPANQAKVPLTAVQTTAEHLDRVVQAESARGFDVATELPLRAALFQLGAREHVLLLTLHHIAADGWSLGPLAADLSTAYSARARNAHPDFTPLPVQYADYALWQRAELGSEDDSQSPISRQLAFWKAELDGCPEELALPFDSARGTRAAPWGPASVPLEIGAETHERLSSLAREHNASLFMVLQAVFAALLTKLGAGTDIPIGTPVAGRPDTALDDLVGFFVNTLVLRTDTSNNPTAGELIDAVRFTNLRAYANQDAPFDRVVEELNPARSQDRHPLFQVMLTLANGAPEQLSMPGLRATADRSTEPGGAKFDLLLDLAEEGPGSGLRGSLSYDPALFEPATAAMVAQRFLHMVEQFVARPQTPLSRLQVATAEEAARVRDLGRGPMARNGQGTVLDEFAATAARHPGRTAVSDGTGTLTFAELFDAVELLAAGLTASGVQPGERVAVALPRTNDVVCATLAVLRAGAVHVPVDLGYPAERIGLILDDSAPKLTIAAGNLEELREAGRQESAAVALAALAISPTDQAYVIYTSGSTGTPKGVAVGHAALANLFYQHRETIYAETFGAGALETGDGSGPAVAHIAGLGFDAAWDPMLWLVAGATLHMVADDTRTDAEALVQFCAANAITVLESTPSYVRALLLSGLLDIPRPTPLVLVLGGESLPAELWQELAGDESVAAYNFYGPTEFTVDSVLTRITGPVPNIGRPVRNVESYVLDEYLGAVPQGVTGELYLAGAGMAAGYVNRTAETASHFVANPHRDGARMYRTGDLVRRLRGGELQFVARTDEQLKIRGFRVEPGEIESVIRGHEQVQHAAVVVEAGAAGRIIGYYVGDAAPEDLLRFASLRLPEYMMPKALVALVEIPLTSHGKLDKRALPAPAAPGSGSREPRTEPEKVVCAAFGTVLGVDGVHLDDDFFELGGHSLLAVALIAKLREKFSTDLALRAIFESPTPAALLRLLAAIPESGAEGGPEGSAGPVPGTSVDAWARANKDHRPERIPLSYAQSRLWFLNQLDPGSADYNIALAVRLTGELNTDALAQAIDDLAARHEVLRTSYPAREGTPEQLIHPASAVTGLLSLQDATSPGGLARLLSDEAARGFDVVHDLPLRATLFGIDDDEWVLQLVVHHIASDGASLAPLARDISTAYSARCSGASPMQRALGLQYADFALWQRQLLEGVPAAGGSTGDDAPKPVLDAKLRSWKETLAGAPPELALPADGTRAPGARQPGGQQSFTLEPETTAALARLASSQRASLFMALHAALGGFLSRLGAGNDLVIGSPTAGRTDPALTELIGFFVNTVPIRLGALGNPSFRELLDAARRSVLDAFDNDDVPFERLVEALNPPRELGRHPVFQTMLALETTARAAVELPGVHALAEPEVATGEAKFDLSFTFRELGPELGLAATLAYNAAMFSSSAIAALIRRFEAFVRLAVQEPDHAISTLPILSPDEIDALIAATTGPVPTADPPPLLEVFARTVARSPDDTAVVCGGRSLSFAALDAAVSQVARALLGAGVQAGELVSVYLPRSLHTVVAALGVLRAGAVYSPIDTDYPADRVAAILEDAGAVAVISTETMESALNDGLAAAGMAGTAVLRMEKLPVPGPAALPPGGRAGLAVQGADRLAYVMFTSGSTGRPKGVEISHGALANLLASHRETLFPGTTERAAEGPLRVAHTTGVGFDASWDPLLWMVDGHELHLVTDEVRLNPQRLAGYFAEHGIGAWETTPGYVRQLLAEPDFSTMLDGRATKGRPPLRLALGGEAFDAALWDDLASRSSVRAWNLYGPTESTVDSLVAVVPGFPDAGSRPGPGHPVLGTPTQNSRAYVLDSYLQHVPAGAGGELYLAGPQLARAYKGRPELTSERFVADPFGIPGDRMYRTGDLVTRSTGGEILFQGRNDHQVKIRGFRVELGEVERALRAVPGVAAAAALVRDGEAAGGTRLPGTARLLAYVVPEPDPRAESTDAAPRAGQELAEQARSQLRLALPGYMVPAAVVVVERIPLTLNGKVDAAALPDPDGQDRSAGLAPRTPREKAVAQVFADVLSLAQVGVDESFFELGGHSFLAQPLISKVNDALGTDLPVQALFRSPSVQQLLAEASRGKQENVADSLRQLLPLRTTGSKAPLFAVHPATGVSWGYAAMLRRLDKERPLIGLQMPGMLPGRDQGLQVQTLTELADDYIAQLQQVQPEGPYHLLGWSFGGNLVHRLATRLQELGHEVAFLGILDAFPTAQDANGDIGTGPVLWQNYLNAAGFPAPGGEAASLDGARVLEILRENHNPLGSIPLESLNAMVENFSVLARMIREGDVGVFDGELSVFRATADVRAGSPSSESWEPFVTGRITDTAVPARHSDMLSERALDHILPVLAIQLGQGAE</sequence>
<dbReference type="SMART" id="SM00823">
    <property type="entry name" value="PKS_PP"/>
    <property type="match status" value="3"/>
</dbReference>
<dbReference type="PANTHER" id="PTHR45527">
    <property type="entry name" value="NONRIBOSOMAL PEPTIDE SYNTHETASE"/>
    <property type="match status" value="1"/>
</dbReference>
<dbReference type="GO" id="GO:0009239">
    <property type="term" value="P:enterobactin biosynthetic process"/>
    <property type="evidence" value="ECO:0007669"/>
    <property type="project" value="TreeGrafter"/>
</dbReference>
<dbReference type="NCBIfam" id="NF003417">
    <property type="entry name" value="PRK04813.1"/>
    <property type="match status" value="3"/>
</dbReference>
<feature type="region of interest" description="Disordered" evidence="4">
    <location>
        <begin position="967"/>
        <end position="990"/>
    </location>
</feature>
<feature type="domain" description="Carrier" evidence="5">
    <location>
        <begin position="2030"/>
        <end position="2105"/>
    </location>
</feature>
<dbReference type="GO" id="GO:0008610">
    <property type="term" value="P:lipid biosynthetic process"/>
    <property type="evidence" value="ECO:0007669"/>
    <property type="project" value="UniProtKB-ARBA"/>
</dbReference>
<dbReference type="GO" id="GO:0005829">
    <property type="term" value="C:cytosol"/>
    <property type="evidence" value="ECO:0007669"/>
    <property type="project" value="TreeGrafter"/>
</dbReference>
<dbReference type="Pfam" id="PF00975">
    <property type="entry name" value="Thioesterase"/>
    <property type="match status" value="1"/>
</dbReference>
<dbReference type="FunFam" id="3.30.559.10:FF:000012">
    <property type="entry name" value="Non-ribosomal peptide synthetase"/>
    <property type="match status" value="1"/>
</dbReference>
<dbReference type="Gene3D" id="3.30.559.10">
    <property type="entry name" value="Chloramphenicol acetyltransferase-like domain"/>
    <property type="match status" value="3"/>
</dbReference>
<dbReference type="InterPro" id="IPR009081">
    <property type="entry name" value="PP-bd_ACP"/>
</dbReference>
<organism evidence="6 7">
    <name type="scientific">Arthrobacter livingstonensis</name>
    <dbReference type="NCBI Taxonomy" id="670078"/>
    <lineage>
        <taxon>Bacteria</taxon>
        <taxon>Bacillati</taxon>
        <taxon>Actinomycetota</taxon>
        <taxon>Actinomycetes</taxon>
        <taxon>Micrococcales</taxon>
        <taxon>Micrococcaceae</taxon>
        <taxon>Arthrobacter</taxon>
    </lineage>
</organism>
<feature type="region of interest" description="Disordered" evidence="4">
    <location>
        <begin position="3148"/>
        <end position="3168"/>
    </location>
</feature>
<dbReference type="InterPro" id="IPR001031">
    <property type="entry name" value="Thioesterase"/>
</dbReference>
<dbReference type="PROSITE" id="PS00012">
    <property type="entry name" value="PHOSPHOPANTETHEINE"/>
    <property type="match status" value="1"/>
</dbReference>
<dbReference type="PROSITE" id="PS00455">
    <property type="entry name" value="AMP_BINDING"/>
    <property type="match status" value="3"/>
</dbReference>
<dbReference type="InterPro" id="IPR029058">
    <property type="entry name" value="AB_hydrolase_fold"/>
</dbReference>
<dbReference type="Pfam" id="PF00668">
    <property type="entry name" value="Condensation"/>
    <property type="match status" value="3"/>
</dbReference>
<dbReference type="InterPro" id="IPR023213">
    <property type="entry name" value="CAT-like_dom_sf"/>
</dbReference>
<dbReference type="InterPro" id="IPR025110">
    <property type="entry name" value="AMP-bd_C"/>
</dbReference>
<dbReference type="InterPro" id="IPR001242">
    <property type="entry name" value="Condensation_dom"/>
</dbReference>
<keyword evidence="3" id="KW-0597">Phosphoprotein</keyword>
<dbReference type="Gene3D" id="1.10.1200.10">
    <property type="entry name" value="ACP-like"/>
    <property type="match status" value="2"/>
</dbReference>
<evidence type="ECO:0000313" key="6">
    <source>
        <dbReference type="EMBL" id="PYI65156.1"/>
    </source>
</evidence>
<reference evidence="6 7" key="1">
    <citation type="submission" date="2018-05" db="EMBL/GenBank/DDBJ databases">
        <title>Genetic diversity of glacier-inhabiting Cryobacterium bacteria in China and description of Cryobacterium mengkeensis sp. nov. and Arthrobacter glacialis sp. nov.</title>
        <authorList>
            <person name="Liu Q."/>
            <person name="Xin Y.-H."/>
        </authorList>
    </citation>
    <scope>NUCLEOTIDE SEQUENCE [LARGE SCALE GENOMIC DNA]</scope>
    <source>
        <strain evidence="6 7">LI2</strain>
    </source>
</reference>
<dbReference type="Gene3D" id="3.40.50.1820">
    <property type="entry name" value="alpha/beta hydrolase"/>
    <property type="match status" value="1"/>
</dbReference>
<dbReference type="PROSITE" id="PS50075">
    <property type="entry name" value="CARRIER"/>
    <property type="match status" value="3"/>
</dbReference>
<dbReference type="Pfam" id="PF00550">
    <property type="entry name" value="PP-binding"/>
    <property type="match status" value="3"/>
</dbReference>
<dbReference type="InterPro" id="IPR042099">
    <property type="entry name" value="ANL_N_sf"/>
</dbReference>
<dbReference type="CDD" id="cd19540">
    <property type="entry name" value="LCL_NRPS-like"/>
    <property type="match status" value="2"/>
</dbReference>
<dbReference type="SUPFAM" id="SSF56801">
    <property type="entry name" value="Acetyl-CoA synthetase-like"/>
    <property type="match status" value="3"/>
</dbReference>
<dbReference type="OrthoDB" id="2472181at2"/>
<dbReference type="GO" id="GO:0047527">
    <property type="term" value="F:2,3-dihydroxybenzoate-serine ligase activity"/>
    <property type="evidence" value="ECO:0007669"/>
    <property type="project" value="TreeGrafter"/>
</dbReference>
<dbReference type="Gene3D" id="3.30.559.30">
    <property type="entry name" value="Nonribosomal peptide synthetase, condensation domain"/>
    <property type="match status" value="3"/>
</dbReference>
<evidence type="ECO:0000256" key="2">
    <source>
        <dbReference type="ARBA" id="ARBA00022450"/>
    </source>
</evidence>
<dbReference type="NCBIfam" id="TIGR01733">
    <property type="entry name" value="AA-adenyl-dom"/>
    <property type="match status" value="3"/>
</dbReference>
<dbReference type="InterPro" id="IPR020802">
    <property type="entry name" value="TesA-like"/>
</dbReference>
<dbReference type="GO" id="GO:0043041">
    <property type="term" value="P:amino acid activation for nonribosomal peptide biosynthetic process"/>
    <property type="evidence" value="ECO:0007669"/>
    <property type="project" value="TreeGrafter"/>
</dbReference>
<feature type="domain" description="Carrier" evidence="5">
    <location>
        <begin position="985"/>
        <end position="1060"/>
    </location>
</feature>
<keyword evidence="2" id="KW-0596">Phosphopantetheine</keyword>
<dbReference type="InterPro" id="IPR000873">
    <property type="entry name" value="AMP-dep_synth/lig_dom"/>
</dbReference>
<dbReference type="SUPFAM" id="SSF52777">
    <property type="entry name" value="CoA-dependent acyltransferases"/>
    <property type="match status" value="6"/>
</dbReference>
<dbReference type="InterPro" id="IPR020806">
    <property type="entry name" value="PKS_PP-bd"/>
</dbReference>
<dbReference type="InterPro" id="IPR020845">
    <property type="entry name" value="AMP-binding_CS"/>
</dbReference>
<dbReference type="Gene3D" id="3.40.50.980">
    <property type="match status" value="4"/>
</dbReference>
<evidence type="ECO:0000256" key="4">
    <source>
        <dbReference type="SAM" id="MobiDB-lite"/>
    </source>
</evidence>
<dbReference type="GO" id="GO:0031177">
    <property type="term" value="F:phosphopantetheine binding"/>
    <property type="evidence" value="ECO:0007669"/>
    <property type="project" value="InterPro"/>
</dbReference>
<dbReference type="Pfam" id="PF13193">
    <property type="entry name" value="AMP-binding_C"/>
    <property type="match status" value="3"/>
</dbReference>
<dbReference type="FunFam" id="3.40.50.980:FF:000001">
    <property type="entry name" value="Non-ribosomal peptide synthetase"/>
    <property type="match status" value="1"/>
</dbReference>
<dbReference type="FunFam" id="3.30.300.30:FF:000015">
    <property type="entry name" value="Nonribosomal peptide synthase SidD"/>
    <property type="match status" value="1"/>
</dbReference>